<sequence length="84" mass="9561">MLRRIGIAHHYTNLKNLVVKLSTVPPLYIPVYTYSMKRVGTIYDVIGRVDSPYGLVRPVSIDQSLLGQSIYVKESDVAKRGRRK</sequence>
<evidence type="ECO:0000313" key="1">
    <source>
        <dbReference type="EMBL" id="CCC82698.1"/>
    </source>
</evidence>
<dbReference type="Proteomes" id="UP000002654">
    <property type="component" value="Chromosome"/>
</dbReference>
<gene>
    <name evidence="1" type="primary">gar1</name>
    <name evidence="1" type="ordered locus">TTX_2086</name>
</gene>
<dbReference type="PaxDb" id="768679-TTX_2086"/>
<dbReference type="SUPFAM" id="SSF50447">
    <property type="entry name" value="Translation proteins"/>
    <property type="match status" value="1"/>
</dbReference>
<dbReference type="PATRIC" id="fig|768679.9.peg.2110"/>
<dbReference type="AlphaFoldDB" id="G4RMM2"/>
<dbReference type="Gene3D" id="2.40.10.230">
    <property type="entry name" value="Probable tRNA pseudouridine synthase domain"/>
    <property type="match status" value="1"/>
</dbReference>
<proteinExistence type="predicted"/>
<dbReference type="KEGG" id="ttn:TTX_2086"/>
<reference evidence="1 2" key="1">
    <citation type="journal article" date="2011" name="PLoS ONE">
        <title>The complete genome sequence of Thermoproteus tenax: a physiologically versatile member of the Crenarchaeota.</title>
        <authorList>
            <person name="Siebers B."/>
            <person name="Zaparty M."/>
            <person name="Raddatz G."/>
            <person name="Tjaden B."/>
            <person name="Albers S.V."/>
            <person name="Bell S.D."/>
            <person name="Blombach F."/>
            <person name="Kletzin A."/>
            <person name="Kyrpides N."/>
            <person name="Lanz C."/>
            <person name="Plagens A."/>
            <person name="Rampp M."/>
            <person name="Rosinus A."/>
            <person name="von Jan M."/>
            <person name="Makarova K.S."/>
            <person name="Klenk H.P."/>
            <person name="Schuster S.C."/>
            <person name="Hensel R."/>
        </authorList>
    </citation>
    <scope>NUCLEOTIDE SEQUENCE [LARGE SCALE GENOMIC DNA]</scope>
    <source>
        <strain evidence="2">ATCC 35583 / DSM 2078 / JCM 9277 / NBRC 100435 / Kra 1</strain>
    </source>
</reference>
<evidence type="ECO:0000313" key="2">
    <source>
        <dbReference type="Proteomes" id="UP000002654"/>
    </source>
</evidence>
<dbReference type="STRING" id="768679.TTX_2086"/>
<protein>
    <submittedName>
        <fullName evidence="1">RNA binding protein</fullName>
    </submittedName>
</protein>
<dbReference type="eggNOG" id="arCOG02466">
    <property type="taxonomic scope" value="Archaea"/>
</dbReference>
<name>G4RMM2_THETK</name>
<dbReference type="HOGENOM" id="CLU_165884_2_1_2"/>
<accession>G4RMM2</accession>
<dbReference type="EMBL" id="FN869859">
    <property type="protein sequence ID" value="CCC82698.1"/>
    <property type="molecule type" value="Genomic_DNA"/>
</dbReference>
<dbReference type="InterPro" id="IPR038664">
    <property type="entry name" value="Gar1/Naf1_Cbf5-bd_sf"/>
</dbReference>
<organism evidence="1 2">
    <name type="scientific">Thermoproteus tenax (strain ATCC 35583 / DSM 2078 / JCM 9277 / NBRC 100435 / Kra 1)</name>
    <dbReference type="NCBI Taxonomy" id="768679"/>
    <lineage>
        <taxon>Archaea</taxon>
        <taxon>Thermoproteota</taxon>
        <taxon>Thermoprotei</taxon>
        <taxon>Thermoproteales</taxon>
        <taxon>Thermoproteaceae</taxon>
        <taxon>Thermoproteus</taxon>
    </lineage>
</organism>
<keyword evidence="2" id="KW-1185">Reference proteome</keyword>
<dbReference type="InterPro" id="IPR009000">
    <property type="entry name" value="Transl_B-barrel_sf"/>
</dbReference>
<dbReference type="OrthoDB" id="60264at2157"/>